<dbReference type="SUPFAM" id="SSF54791">
    <property type="entry name" value="Eukaryotic type KH-domain (KH-domain type I)"/>
    <property type="match status" value="9"/>
</dbReference>
<keyword evidence="2" id="KW-0963">Cytoplasm</keyword>
<feature type="domain" description="K Homology" evidence="8">
    <location>
        <begin position="505"/>
        <end position="581"/>
    </location>
</feature>
<keyword evidence="4 5" id="KW-0694">RNA-binding</keyword>
<dbReference type="InterPro" id="IPR004087">
    <property type="entry name" value="KH_dom"/>
</dbReference>
<gene>
    <name evidence="9" type="ORF">BC938DRAFT_484252</name>
</gene>
<evidence type="ECO:0000256" key="2">
    <source>
        <dbReference type="ARBA" id="ARBA00022490"/>
    </source>
</evidence>
<organism evidence="9 10">
    <name type="scientific">Jimgerdemannia flammicorona</name>
    <dbReference type="NCBI Taxonomy" id="994334"/>
    <lineage>
        <taxon>Eukaryota</taxon>
        <taxon>Fungi</taxon>
        <taxon>Fungi incertae sedis</taxon>
        <taxon>Mucoromycota</taxon>
        <taxon>Mucoromycotina</taxon>
        <taxon>Endogonomycetes</taxon>
        <taxon>Endogonales</taxon>
        <taxon>Endogonaceae</taxon>
        <taxon>Jimgerdemannia</taxon>
    </lineage>
</organism>
<evidence type="ECO:0000256" key="7">
    <source>
        <dbReference type="SAM" id="MobiDB-lite"/>
    </source>
</evidence>
<name>A0A433QVA2_9FUNG</name>
<dbReference type="InterPro" id="IPR036612">
    <property type="entry name" value="KH_dom_type_1_sf"/>
</dbReference>
<dbReference type="PANTHER" id="PTHR10627:SF31">
    <property type="entry name" value="DODECA-SATELLITE-BINDING PROTEIN 1, ISOFORM A"/>
    <property type="match status" value="1"/>
</dbReference>
<keyword evidence="6" id="KW-0175">Coiled coil</keyword>
<dbReference type="EMBL" id="RBNJ01000989">
    <property type="protein sequence ID" value="RUS33720.1"/>
    <property type="molecule type" value="Genomic_DNA"/>
</dbReference>
<dbReference type="PROSITE" id="PS50084">
    <property type="entry name" value="KH_TYPE_1"/>
    <property type="match status" value="8"/>
</dbReference>
<dbReference type="Gene3D" id="3.30.1370.10">
    <property type="entry name" value="K Homology domain, type 1"/>
    <property type="match status" value="10"/>
</dbReference>
<dbReference type="Proteomes" id="UP000274822">
    <property type="component" value="Unassembled WGS sequence"/>
</dbReference>
<feature type="domain" description="K Homology" evidence="8">
    <location>
        <begin position="694"/>
        <end position="774"/>
    </location>
</feature>
<feature type="domain" description="K Homology" evidence="8">
    <location>
        <begin position="191"/>
        <end position="274"/>
    </location>
</feature>
<evidence type="ECO:0000256" key="4">
    <source>
        <dbReference type="ARBA" id="ARBA00022884"/>
    </source>
</evidence>
<evidence type="ECO:0000256" key="6">
    <source>
        <dbReference type="SAM" id="Coils"/>
    </source>
</evidence>
<dbReference type="Pfam" id="PF00013">
    <property type="entry name" value="KH_1"/>
    <property type="match status" value="7"/>
</dbReference>
<dbReference type="Pfam" id="PF24668">
    <property type="entry name" value="KH_Vigilin"/>
    <property type="match status" value="1"/>
</dbReference>
<evidence type="ECO:0000259" key="8">
    <source>
        <dbReference type="SMART" id="SM00322"/>
    </source>
</evidence>
<feature type="domain" description="K Homology" evidence="8">
    <location>
        <begin position="598"/>
        <end position="685"/>
    </location>
</feature>
<comment type="subcellular location">
    <subcellularLocation>
        <location evidence="1">Cytoplasm</location>
    </subcellularLocation>
</comment>
<evidence type="ECO:0000256" key="1">
    <source>
        <dbReference type="ARBA" id="ARBA00004496"/>
    </source>
</evidence>
<proteinExistence type="predicted"/>
<feature type="region of interest" description="Disordered" evidence="7">
    <location>
        <begin position="1062"/>
        <end position="1090"/>
    </location>
</feature>
<comment type="caution">
    <text evidence="9">The sequence shown here is derived from an EMBL/GenBank/DDBJ whole genome shotgun (WGS) entry which is preliminary data.</text>
</comment>
<feature type="region of interest" description="Disordered" evidence="7">
    <location>
        <begin position="637"/>
        <end position="656"/>
    </location>
</feature>
<dbReference type="InterPro" id="IPR057778">
    <property type="entry name" value="KH_Vigilin_N"/>
</dbReference>
<sequence>MSTLDQLANLPPSVQLARLHAQAEEQVDFPVDASNAGEGSSFSAAAVQSTSATPRRQALDLTSELAFPSLGGGSVPRVAPMWGSGATSRLREAPVGPVSAGPRPSSATGFNTAQVSKTGMVTEVLELPPAQQQKFVGTKNITADVVKTVKYKTETDINVSTSRAGTISFLIKGRVEDVARAKRELVIGLAVKTTVSYSIPSSVRRYVIGAKGSTLKAIEVQSATVIRMPPRPWEEVEPVVEDDGEEKDEMMDVSITGDPDGIKIAKAEIEKIVNTSKRTIKLTHFDPQYYPFIAGANNKTIDQLAGETSTWIQMPLLFSLSEWHDGAPAPSDRSDSVIVISGEREGVQRARERMEEAYENARKALRTLSLMIPKRQHRYLVAYFMEVFETTELPPSTDPSEQVTIRGAEPQLIPALQIVMEKANSIHVETLDLATVHPEANPQAHARNMLKYLINRNRLRKVESDTGATVGHPLQLEKGVVLEFVSKNREEAEEARKQVFELAKTLTPSLFGIASVEPNLHRHVIGKRGQNINRIKDQYGVDIIVPDEADNSADILIVYEGKEGEPEPGNKKAREARSKQALDSVCAELVKLGQEASYFTTQTLAIPIKYHRTIIGAKGATLNDIVGGPEAPVSVKFGSSRTGAAERSATAEGRKEMEVSEDTVLIRGPTEEVNRVAAEIKKIFEEAKQNEIVNSYTTEFNVPIAYSSHVIGKSGANINRLKEQLEVRIDIDGGKAEEGAPERPVRKGDSVKVLIQGSKKNVETAKERILDQVANLADQMTLNLNIPAQYHRSLIGLKGRYVKRLEEKYSVFIKFPRDHKEGEGNEADEPVERQRPDEVVLKGGKKGVEGAKGELLELLEWEKEHGNVITFTFAARHLPHVVGKAGSRVNEIKDETETRIDFSEPHFDSNSPEKIVTATIQGTKQNIAEAKKSILAIVGDFENQTTEIVRIDPAHHKFLIGQSGTRIRDLVIKCGGPSDRQASARMVNFPRPGTQQALDEVVLKGDRAVVERIKAELEREVAEQNSRTRTIQVPRKYHRAIAGTNQSTYRRLRNELNVVVDHGGEPEPKAKAPKPKKQPTAVATPVNGGGARIGDAAEKEDAAAELDLPFEIVENEDAEEGEITWHFKGEKKNVEKAEKIVLDLLEETKRNVHTHTGYLAVPQHLLRHVIGRGGSTISRIRDRSGCRIDVPHGKGDEIIVLTGTRESLEEARTLIIEVLERSNSNGTGRA</sequence>
<feature type="region of interest" description="Disordered" evidence="7">
    <location>
        <begin position="89"/>
        <end position="109"/>
    </location>
</feature>
<dbReference type="GO" id="GO:0005737">
    <property type="term" value="C:cytoplasm"/>
    <property type="evidence" value="ECO:0007669"/>
    <property type="project" value="TreeGrafter"/>
</dbReference>
<dbReference type="GO" id="GO:0003729">
    <property type="term" value="F:mRNA binding"/>
    <property type="evidence" value="ECO:0007669"/>
    <property type="project" value="TreeGrafter"/>
</dbReference>
<feature type="domain" description="K Homology" evidence="8">
    <location>
        <begin position="119"/>
        <end position="190"/>
    </location>
</feature>
<dbReference type="SMART" id="SM00322">
    <property type="entry name" value="KH"/>
    <property type="match status" value="11"/>
</dbReference>
<reference evidence="9 10" key="1">
    <citation type="journal article" date="2018" name="New Phytol.">
        <title>Phylogenomics of Endogonaceae and evolution of mycorrhizas within Mucoromycota.</title>
        <authorList>
            <person name="Chang Y."/>
            <person name="Desiro A."/>
            <person name="Na H."/>
            <person name="Sandor L."/>
            <person name="Lipzen A."/>
            <person name="Clum A."/>
            <person name="Barry K."/>
            <person name="Grigoriev I.V."/>
            <person name="Martin F.M."/>
            <person name="Stajich J.E."/>
            <person name="Smith M.E."/>
            <person name="Bonito G."/>
            <person name="Spatafora J.W."/>
        </authorList>
    </citation>
    <scope>NUCLEOTIDE SEQUENCE [LARGE SCALE GENOMIC DNA]</scope>
    <source>
        <strain evidence="9 10">AD002</strain>
    </source>
</reference>
<protein>
    <recommendedName>
        <fullName evidence="8">K Homology domain-containing protein</fullName>
    </recommendedName>
</protein>
<evidence type="ECO:0000256" key="5">
    <source>
        <dbReference type="PROSITE-ProRule" id="PRU00117"/>
    </source>
</evidence>
<dbReference type="InterPro" id="IPR054548">
    <property type="entry name" value="SCP160-like_KH"/>
</dbReference>
<feature type="coiled-coil region" evidence="6">
    <location>
        <begin position="344"/>
        <end position="371"/>
    </location>
</feature>
<feature type="domain" description="K Homology" evidence="8">
    <location>
        <begin position="943"/>
        <end position="1022"/>
    </location>
</feature>
<evidence type="ECO:0000313" key="10">
    <source>
        <dbReference type="Proteomes" id="UP000274822"/>
    </source>
</evidence>
<dbReference type="PANTHER" id="PTHR10627">
    <property type="entry name" value="SCP160"/>
    <property type="match status" value="1"/>
</dbReference>
<dbReference type="InterPro" id="IPR004088">
    <property type="entry name" value="KH_dom_type_1"/>
</dbReference>
<evidence type="ECO:0000313" key="9">
    <source>
        <dbReference type="EMBL" id="RUS33720.1"/>
    </source>
</evidence>
<feature type="domain" description="K Homology" evidence="8">
    <location>
        <begin position="276"/>
        <end position="359"/>
    </location>
</feature>
<feature type="domain" description="K Homology" evidence="8">
    <location>
        <begin position="865"/>
        <end position="939"/>
    </location>
</feature>
<keyword evidence="3" id="KW-0677">Repeat</keyword>
<evidence type="ECO:0000256" key="3">
    <source>
        <dbReference type="ARBA" id="ARBA00022737"/>
    </source>
</evidence>
<keyword evidence="10" id="KW-1185">Reference proteome</keyword>
<feature type="domain" description="K Homology" evidence="8">
    <location>
        <begin position="778"/>
        <end position="860"/>
    </location>
</feature>
<accession>A0A433QVA2</accession>
<feature type="domain" description="K Homology" evidence="8">
    <location>
        <begin position="1153"/>
        <end position="1220"/>
    </location>
</feature>
<dbReference type="AlphaFoldDB" id="A0A433QVA2"/>
<dbReference type="Pfam" id="PF22952">
    <property type="entry name" value="KH_11"/>
    <property type="match status" value="1"/>
</dbReference>
<feature type="domain" description="K Homology" evidence="8">
    <location>
        <begin position="1025"/>
        <end position="1146"/>
    </location>
</feature>